<evidence type="ECO:0000256" key="4">
    <source>
        <dbReference type="ARBA" id="ARBA00022692"/>
    </source>
</evidence>
<name>A0A078AXS0_STYLE</name>
<organism evidence="10 11">
    <name type="scientific">Stylonychia lemnae</name>
    <name type="common">Ciliate</name>
    <dbReference type="NCBI Taxonomy" id="5949"/>
    <lineage>
        <taxon>Eukaryota</taxon>
        <taxon>Sar</taxon>
        <taxon>Alveolata</taxon>
        <taxon>Ciliophora</taxon>
        <taxon>Intramacronucleata</taxon>
        <taxon>Spirotrichea</taxon>
        <taxon>Stichotrichia</taxon>
        <taxon>Sporadotrichida</taxon>
        <taxon>Oxytrichidae</taxon>
        <taxon>Stylonychinae</taxon>
        <taxon>Stylonychia</taxon>
    </lineage>
</organism>
<sequence>MSFLSVIIGGGVVGLPYSFYHTGIPLGIFFNVLFGLMTICSSVLLLKAKDLSGGLTGFQLMIIYFIVTGDILASFASEFTGTEENAVIYTSRAFYVFITNLYATVRSMKNQSTLEGTSAVAFAIFISMGIYVTLSIMGIYMFGSSIKHDLLDSIGNEKYTWATIVLCITFFCVLIFHIPFVFFFGRENFLIVIDEIDRRSISKSLDRQIYNINIYSNETLNEDESEEIKPAQNPTQLAIMNMKKKYQYGGTILIYILEIIGAMFIKDLGIIFSIGAAISGSATQFIIPGYFYVFSDYKFGTQLGRHNRKCLIFTGYLFMLIGILFFVSLMYGTLLNIIADSEEGVD</sequence>
<keyword evidence="7 8" id="KW-0472">Membrane</keyword>
<dbReference type="GO" id="GO:0016020">
    <property type="term" value="C:membrane"/>
    <property type="evidence" value="ECO:0007669"/>
    <property type="project" value="UniProtKB-SubCell"/>
</dbReference>
<keyword evidence="5" id="KW-0029">Amino-acid transport</keyword>
<gene>
    <name evidence="10" type="primary">Contig5958.g6380</name>
    <name evidence="10" type="ORF">STYLEM_16064</name>
</gene>
<dbReference type="InterPro" id="IPR013057">
    <property type="entry name" value="AA_transpt_TM"/>
</dbReference>
<feature type="transmembrane region" description="Helical" evidence="8">
    <location>
        <begin position="58"/>
        <end position="80"/>
    </location>
</feature>
<dbReference type="Proteomes" id="UP000039865">
    <property type="component" value="Unassembled WGS sequence"/>
</dbReference>
<evidence type="ECO:0000313" key="10">
    <source>
        <dbReference type="EMBL" id="CDW86964.1"/>
    </source>
</evidence>
<feature type="transmembrane region" description="Helical" evidence="8">
    <location>
        <begin position="117"/>
        <end position="141"/>
    </location>
</feature>
<reference evidence="10 11" key="1">
    <citation type="submission" date="2014-06" db="EMBL/GenBank/DDBJ databases">
        <authorList>
            <person name="Swart Estienne"/>
        </authorList>
    </citation>
    <scope>NUCLEOTIDE SEQUENCE [LARGE SCALE GENOMIC DNA]</scope>
    <source>
        <strain evidence="10 11">130c</strain>
    </source>
</reference>
<keyword evidence="3" id="KW-0813">Transport</keyword>
<dbReference type="PANTHER" id="PTHR22950">
    <property type="entry name" value="AMINO ACID TRANSPORTER"/>
    <property type="match status" value="1"/>
</dbReference>
<evidence type="ECO:0000256" key="2">
    <source>
        <dbReference type="ARBA" id="ARBA00008066"/>
    </source>
</evidence>
<keyword evidence="11" id="KW-1185">Reference proteome</keyword>
<evidence type="ECO:0000256" key="7">
    <source>
        <dbReference type="ARBA" id="ARBA00023136"/>
    </source>
</evidence>
<feature type="transmembrane region" description="Helical" evidence="8">
    <location>
        <begin position="271"/>
        <end position="294"/>
    </location>
</feature>
<keyword evidence="6 8" id="KW-1133">Transmembrane helix</keyword>
<evidence type="ECO:0000256" key="5">
    <source>
        <dbReference type="ARBA" id="ARBA00022970"/>
    </source>
</evidence>
<evidence type="ECO:0000256" key="3">
    <source>
        <dbReference type="ARBA" id="ARBA00022448"/>
    </source>
</evidence>
<dbReference type="AlphaFoldDB" id="A0A078AXS0"/>
<feature type="domain" description="Amino acid transporter transmembrane" evidence="9">
    <location>
        <begin position="95"/>
        <end position="333"/>
    </location>
</feature>
<feature type="domain" description="Amino acid transporter transmembrane" evidence="9">
    <location>
        <begin position="3"/>
        <end position="50"/>
    </location>
</feature>
<evidence type="ECO:0000313" key="11">
    <source>
        <dbReference type="Proteomes" id="UP000039865"/>
    </source>
</evidence>
<comment type="subcellular location">
    <subcellularLocation>
        <location evidence="1">Membrane</location>
        <topology evidence="1">Multi-pass membrane protein</topology>
    </subcellularLocation>
</comment>
<feature type="transmembrane region" description="Helical" evidence="8">
    <location>
        <begin position="246"/>
        <end position="265"/>
    </location>
</feature>
<proteinExistence type="inferred from homology"/>
<evidence type="ECO:0000256" key="8">
    <source>
        <dbReference type="SAM" id="Phobius"/>
    </source>
</evidence>
<evidence type="ECO:0000256" key="6">
    <source>
        <dbReference type="ARBA" id="ARBA00022989"/>
    </source>
</evidence>
<feature type="transmembrane region" description="Helical" evidence="8">
    <location>
        <begin position="86"/>
        <end position="105"/>
    </location>
</feature>
<evidence type="ECO:0000259" key="9">
    <source>
        <dbReference type="Pfam" id="PF01490"/>
    </source>
</evidence>
<protein>
    <recommendedName>
        <fullName evidence="9">Amino acid transporter transmembrane domain-containing protein</fullName>
    </recommendedName>
</protein>
<feature type="transmembrane region" description="Helical" evidence="8">
    <location>
        <begin position="161"/>
        <end position="184"/>
    </location>
</feature>
<dbReference type="GO" id="GO:0015179">
    <property type="term" value="F:L-amino acid transmembrane transporter activity"/>
    <property type="evidence" value="ECO:0007669"/>
    <property type="project" value="TreeGrafter"/>
</dbReference>
<feature type="transmembrane region" description="Helical" evidence="8">
    <location>
        <begin position="24"/>
        <end position="46"/>
    </location>
</feature>
<dbReference type="EMBL" id="CCKQ01015163">
    <property type="protein sequence ID" value="CDW86964.1"/>
    <property type="molecule type" value="Genomic_DNA"/>
</dbReference>
<keyword evidence="4 8" id="KW-0812">Transmembrane</keyword>
<evidence type="ECO:0000256" key="1">
    <source>
        <dbReference type="ARBA" id="ARBA00004141"/>
    </source>
</evidence>
<dbReference type="InParanoid" id="A0A078AXS0"/>
<dbReference type="PANTHER" id="PTHR22950:SF458">
    <property type="entry name" value="SODIUM-COUPLED NEUTRAL AMINO ACID TRANSPORTER 11-RELATED"/>
    <property type="match status" value="1"/>
</dbReference>
<comment type="similarity">
    <text evidence="2">Belongs to the amino acid/polyamine transporter 2 family.</text>
</comment>
<feature type="transmembrane region" description="Helical" evidence="8">
    <location>
        <begin position="315"/>
        <end position="339"/>
    </location>
</feature>
<dbReference type="Pfam" id="PF01490">
    <property type="entry name" value="Aa_trans"/>
    <property type="match status" value="2"/>
</dbReference>
<accession>A0A078AXS0</accession>